<organism evidence="1">
    <name type="scientific">gut metagenome</name>
    <dbReference type="NCBI Taxonomy" id="749906"/>
    <lineage>
        <taxon>unclassified sequences</taxon>
        <taxon>metagenomes</taxon>
        <taxon>organismal metagenomes</taxon>
    </lineage>
</organism>
<evidence type="ECO:0000313" key="1">
    <source>
        <dbReference type="EMBL" id="EJX07472.1"/>
    </source>
</evidence>
<proteinExistence type="predicted"/>
<accession>J9GIP1</accession>
<name>J9GIP1_9ZZZZ</name>
<dbReference type="PROSITE" id="PS51257">
    <property type="entry name" value="PROKAR_LIPOPROTEIN"/>
    <property type="match status" value="1"/>
</dbReference>
<gene>
    <name evidence="1" type="ORF">EVA_04416</name>
</gene>
<dbReference type="AlphaFoldDB" id="J9GIP1"/>
<sequence>MRNTAEIACFRKPSSPIPSSTPQLVIVVSCHNIM</sequence>
<dbReference type="EMBL" id="AMCI01000875">
    <property type="protein sequence ID" value="EJX07472.1"/>
    <property type="molecule type" value="Genomic_DNA"/>
</dbReference>
<reference evidence="1" key="1">
    <citation type="journal article" date="2012" name="PLoS ONE">
        <title>Gene sets for utilization of primary and secondary nutrition supplies in the distal gut of endangered iberian lynx.</title>
        <authorList>
            <person name="Alcaide M."/>
            <person name="Messina E."/>
            <person name="Richter M."/>
            <person name="Bargiela R."/>
            <person name="Peplies J."/>
            <person name="Huws S.A."/>
            <person name="Newbold C.J."/>
            <person name="Golyshin P.N."/>
            <person name="Simon M.A."/>
            <person name="Lopez G."/>
            <person name="Yakimov M.M."/>
            <person name="Ferrer M."/>
        </authorList>
    </citation>
    <scope>NUCLEOTIDE SEQUENCE</scope>
</reference>
<protein>
    <submittedName>
        <fullName evidence="1">Uncharacterized protein</fullName>
    </submittedName>
</protein>
<comment type="caution">
    <text evidence="1">The sequence shown here is derived from an EMBL/GenBank/DDBJ whole genome shotgun (WGS) entry which is preliminary data.</text>
</comment>